<sequence>LRSAVHTSFPAVHRDRRPHLREDLRHPRPQILPSADRPLFVSQFRSSSTSARNPCDPRFDVCLCCWWCCLDFSGFGSLCAKLIAVEELGRSSFADYGQDLIRLCPASYRSWFSLSDLFVVPHY</sequence>
<organism evidence="1 2">
    <name type="scientific">Musa troglodytarum</name>
    <name type="common">fe'i banana</name>
    <dbReference type="NCBI Taxonomy" id="320322"/>
    <lineage>
        <taxon>Eukaryota</taxon>
        <taxon>Viridiplantae</taxon>
        <taxon>Streptophyta</taxon>
        <taxon>Embryophyta</taxon>
        <taxon>Tracheophyta</taxon>
        <taxon>Spermatophyta</taxon>
        <taxon>Magnoliopsida</taxon>
        <taxon>Liliopsida</taxon>
        <taxon>Zingiberales</taxon>
        <taxon>Musaceae</taxon>
        <taxon>Musa</taxon>
    </lineage>
</organism>
<keyword evidence="2" id="KW-1185">Reference proteome</keyword>
<evidence type="ECO:0000313" key="2">
    <source>
        <dbReference type="Proteomes" id="UP001055439"/>
    </source>
</evidence>
<gene>
    <name evidence="1" type="ORF">MUK42_12528</name>
</gene>
<accession>A0A9E7GAI6</accession>
<protein>
    <submittedName>
        <fullName evidence="1">Uncharacterized protein</fullName>
    </submittedName>
</protein>
<name>A0A9E7GAI6_9LILI</name>
<evidence type="ECO:0000313" key="1">
    <source>
        <dbReference type="EMBL" id="URE11654.1"/>
    </source>
</evidence>
<reference evidence="1" key="1">
    <citation type="submission" date="2022-05" db="EMBL/GenBank/DDBJ databases">
        <title>The Musa troglodytarum L. genome provides insights into the mechanism of non-climacteric behaviour and enrichment of carotenoids.</title>
        <authorList>
            <person name="Wang J."/>
        </authorList>
    </citation>
    <scope>NUCLEOTIDE SEQUENCE</scope>
    <source>
        <tissue evidence="1">Leaf</tissue>
    </source>
</reference>
<dbReference type="Proteomes" id="UP001055439">
    <property type="component" value="Chromosome 6"/>
</dbReference>
<proteinExistence type="predicted"/>
<dbReference type="EMBL" id="CP097508">
    <property type="protein sequence ID" value="URE11654.1"/>
    <property type="molecule type" value="Genomic_DNA"/>
</dbReference>
<dbReference type="AlphaFoldDB" id="A0A9E7GAI6"/>
<dbReference type="OrthoDB" id="10438313at2759"/>
<feature type="non-terminal residue" evidence="1">
    <location>
        <position position="1"/>
    </location>
</feature>